<feature type="compositionally biased region" description="Basic residues" evidence="2">
    <location>
        <begin position="124"/>
        <end position="136"/>
    </location>
</feature>
<evidence type="ECO:0000256" key="2">
    <source>
        <dbReference type="SAM" id="MobiDB-lite"/>
    </source>
</evidence>
<dbReference type="GO" id="GO:0072344">
    <property type="term" value="P:rescue of stalled ribosome"/>
    <property type="evidence" value="ECO:0007669"/>
    <property type="project" value="TreeGrafter"/>
</dbReference>
<dbReference type="PANTHER" id="PTHR47814">
    <property type="entry name" value="PEPTIDYL-TRNA HYDROLASE ARFB"/>
    <property type="match status" value="1"/>
</dbReference>
<feature type="region of interest" description="Disordered" evidence="2">
    <location>
        <begin position="102"/>
        <end position="144"/>
    </location>
</feature>
<evidence type="ECO:0000259" key="3">
    <source>
        <dbReference type="Pfam" id="PF00472"/>
    </source>
</evidence>
<evidence type="ECO:0000256" key="1">
    <source>
        <dbReference type="ARBA" id="ARBA00010835"/>
    </source>
</evidence>
<dbReference type="PANTHER" id="PTHR47814:SF1">
    <property type="entry name" value="PEPTIDYL-TRNA HYDROLASE ARFB"/>
    <property type="match status" value="1"/>
</dbReference>
<dbReference type="EMBL" id="CAFBNE010000063">
    <property type="protein sequence ID" value="CAB4957038.1"/>
    <property type="molecule type" value="Genomic_DNA"/>
</dbReference>
<dbReference type="Pfam" id="PF00472">
    <property type="entry name" value="RF-1"/>
    <property type="match status" value="1"/>
</dbReference>
<dbReference type="Gene3D" id="3.30.160.20">
    <property type="match status" value="1"/>
</dbReference>
<dbReference type="AlphaFoldDB" id="A0A6J7KL79"/>
<gene>
    <name evidence="4" type="ORF">UFOPK3772_01940</name>
</gene>
<dbReference type="NCBIfam" id="NF006718">
    <property type="entry name" value="PRK09256.1"/>
    <property type="match status" value="1"/>
</dbReference>
<dbReference type="GO" id="GO:0003747">
    <property type="term" value="F:translation release factor activity"/>
    <property type="evidence" value="ECO:0007669"/>
    <property type="project" value="InterPro"/>
</dbReference>
<accession>A0A6J7KL79</accession>
<sequence>MADEIVVRGSVMIPRSELSWRFSRSSGPGGQGVNTTDSRVQLIFDLANSPSIPERLRERAIQRLGPRLTGGCLVITASDSRAQLQNRRLAELRLAQVLDQAFAPAPRARRPTKPSKGATDRRIKEKKGRGATKRMRGSAGADTD</sequence>
<dbReference type="GO" id="GO:0004045">
    <property type="term" value="F:peptidyl-tRNA hydrolase activity"/>
    <property type="evidence" value="ECO:0007669"/>
    <property type="project" value="TreeGrafter"/>
</dbReference>
<reference evidence="4" key="1">
    <citation type="submission" date="2020-05" db="EMBL/GenBank/DDBJ databases">
        <authorList>
            <person name="Chiriac C."/>
            <person name="Salcher M."/>
            <person name="Ghai R."/>
            <person name="Kavagutti S V."/>
        </authorList>
    </citation>
    <scope>NUCLEOTIDE SEQUENCE</scope>
</reference>
<comment type="similarity">
    <text evidence="1">Belongs to the prokaryotic/mitochondrial release factor family.</text>
</comment>
<proteinExistence type="inferred from homology"/>
<feature type="domain" description="Prokaryotic-type class I peptide chain release factors" evidence="3">
    <location>
        <begin position="11"/>
        <end position="136"/>
    </location>
</feature>
<dbReference type="InterPro" id="IPR000352">
    <property type="entry name" value="Pep_chain_release_fac_I"/>
</dbReference>
<dbReference type="GO" id="GO:0043022">
    <property type="term" value="F:ribosome binding"/>
    <property type="evidence" value="ECO:0007669"/>
    <property type="project" value="TreeGrafter"/>
</dbReference>
<name>A0A6J7KL79_9ZZZZ</name>
<organism evidence="4">
    <name type="scientific">freshwater metagenome</name>
    <dbReference type="NCBI Taxonomy" id="449393"/>
    <lineage>
        <taxon>unclassified sequences</taxon>
        <taxon>metagenomes</taxon>
        <taxon>ecological metagenomes</taxon>
    </lineage>
</organism>
<protein>
    <submittedName>
        <fullName evidence="4">Unannotated protein</fullName>
    </submittedName>
</protein>
<evidence type="ECO:0000313" key="4">
    <source>
        <dbReference type="EMBL" id="CAB4957038.1"/>
    </source>
</evidence>
<dbReference type="SUPFAM" id="SSF75620">
    <property type="entry name" value="Release factor"/>
    <property type="match status" value="1"/>
</dbReference>
<dbReference type="InterPro" id="IPR045853">
    <property type="entry name" value="Pep_chain_release_fac_I_sf"/>
</dbReference>